<evidence type="ECO:0000313" key="5">
    <source>
        <dbReference type="EMBL" id="AEV67455.1"/>
    </source>
</evidence>
<dbReference type="AlphaFoldDB" id="G8LVA1"/>
<dbReference type="SUPFAM" id="SSF47240">
    <property type="entry name" value="Ferritin-like"/>
    <property type="match status" value="1"/>
</dbReference>
<dbReference type="CDD" id="cd01051">
    <property type="entry name" value="Mn_catalase"/>
    <property type="match status" value="1"/>
</dbReference>
<comment type="cofactor">
    <cofactor evidence="3">
        <name>Ca(2+)</name>
        <dbReference type="ChEBI" id="CHEBI:29108"/>
    </cofactor>
    <text evidence="3">Binds 1 Ca(2+) ion per subunit.</text>
</comment>
<accession>G8LVA1</accession>
<dbReference type="OrthoDB" id="9800585at2"/>
<feature type="binding site" evidence="2">
    <location>
        <position position="35"/>
    </location>
    <ligand>
        <name>Mn(2+)</name>
        <dbReference type="ChEBI" id="CHEBI:29035"/>
        <label>1</label>
    </ligand>
</feature>
<evidence type="ECO:0000256" key="3">
    <source>
        <dbReference type="PIRSR" id="PIRSR607760-2"/>
    </source>
</evidence>
<dbReference type="InterPro" id="IPR012347">
    <property type="entry name" value="Ferritin-like"/>
</dbReference>
<evidence type="ECO:0000256" key="2">
    <source>
        <dbReference type="PIRSR" id="PIRSR607760-1"/>
    </source>
</evidence>
<gene>
    <name evidence="5" type="ordered locus">Clocl_0755</name>
</gene>
<sequence length="232" mass="25972">MFKHEKQLLHEVRVDAPNPNYAAMLQEQLGGPQGELKAAMQYLSQSLRIKDAAIKDLFLDIAAEELSHMEMIATTINLLNGHNLDAQNTTVGNIQAQVLTGLSPVLTNASGQYWTAAYVNVTGDLAADLLSNIAAEQRAKVVYEYLYRQINDKGVRETIDFLLNREEAHNTMFREAFNRIQDSGSQKDWGVTQDSKLYFDLSTPGKFFDVSNPQPPSFKNPDPNVQDSSQQH</sequence>
<feature type="binding site" evidence="2">
    <location>
        <position position="136"/>
    </location>
    <ligand>
        <name>Mn(2+)</name>
        <dbReference type="ChEBI" id="CHEBI:29035"/>
        <label>1</label>
    </ligand>
</feature>
<keyword evidence="2" id="KW-0479">Metal-binding</keyword>
<evidence type="ECO:0000256" key="1">
    <source>
        <dbReference type="ARBA" id="ARBA00007644"/>
    </source>
</evidence>
<dbReference type="InterPro" id="IPR007760">
    <property type="entry name" value="Mn_catalase"/>
</dbReference>
<dbReference type="EMBL" id="CP003065">
    <property type="protein sequence ID" value="AEV67455.1"/>
    <property type="molecule type" value="Genomic_DNA"/>
</dbReference>
<feature type="binding site" evidence="3">
    <location>
        <position position="202"/>
    </location>
    <ligand>
        <name>Ca(2+)</name>
        <dbReference type="ChEBI" id="CHEBI:29108"/>
    </ligand>
</feature>
<name>G8LVA1_ACECE</name>
<dbReference type="InterPro" id="IPR009078">
    <property type="entry name" value="Ferritin-like_SF"/>
</dbReference>
<evidence type="ECO:0000256" key="4">
    <source>
        <dbReference type="SAM" id="MobiDB-lite"/>
    </source>
</evidence>
<dbReference type="eggNOG" id="COG3546">
    <property type="taxonomic scope" value="Bacteria"/>
</dbReference>
<dbReference type="GO" id="GO:0046872">
    <property type="term" value="F:metal ion binding"/>
    <property type="evidence" value="ECO:0007669"/>
    <property type="project" value="UniProtKB-KW"/>
</dbReference>
<keyword evidence="2" id="KW-0464">Manganese</keyword>
<feature type="binding site" evidence="3">
    <location>
        <position position="60"/>
    </location>
    <ligand>
        <name>Ca(2+)</name>
        <dbReference type="ChEBI" id="CHEBI:29108"/>
    </ligand>
</feature>
<dbReference type="KEGG" id="ccl:Clocl_0755"/>
<dbReference type="InterPro" id="IPR039377">
    <property type="entry name" value="Mn_catalase_dom"/>
</dbReference>
<dbReference type="Pfam" id="PF05067">
    <property type="entry name" value="Mn_catalase"/>
    <property type="match status" value="1"/>
</dbReference>
<protein>
    <submittedName>
        <fullName evidence="5">Mn-containing catalase</fullName>
    </submittedName>
</protein>
<feature type="binding site" evidence="3">
    <location>
        <position position="56"/>
    </location>
    <ligand>
        <name>Ca(2+)</name>
        <dbReference type="ChEBI" id="CHEBI:29108"/>
    </ligand>
</feature>
<dbReference type="HOGENOM" id="CLU_057467_0_1_9"/>
<dbReference type="RefSeq" id="WP_014254084.1">
    <property type="nucleotide sequence ID" value="NC_016627.1"/>
</dbReference>
<comment type="cofactor">
    <cofactor evidence="2">
        <name>Mn(2+)</name>
        <dbReference type="ChEBI" id="CHEBI:29035"/>
    </cofactor>
    <text evidence="2">Binds 2 manganese ions per subunit.</text>
</comment>
<dbReference type="Proteomes" id="UP000005435">
    <property type="component" value="Chromosome"/>
</dbReference>
<feature type="binding site" evidence="2">
    <location>
        <position position="68"/>
    </location>
    <ligand>
        <name>Mn(2+)</name>
        <dbReference type="ChEBI" id="CHEBI:29035"/>
        <label>1</label>
    </ligand>
</feature>
<keyword evidence="3" id="KW-0106">Calcium</keyword>
<dbReference type="Gene3D" id="1.20.1260.10">
    <property type="match status" value="1"/>
</dbReference>
<organism evidence="5 6">
    <name type="scientific">Acetivibrio clariflavus (strain DSM 19732 / NBRC 101661 / EBR45)</name>
    <name type="common">Clostridium clariflavum</name>
    <dbReference type="NCBI Taxonomy" id="720554"/>
    <lineage>
        <taxon>Bacteria</taxon>
        <taxon>Bacillati</taxon>
        <taxon>Bacillota</taxon>
        <taxon>Clostridia</taxon>
        <taxon>Eubacteriales</taxon>
        <taxon>Oscillospiraceae</taxon>
        <taxon>Acetivibrio</taxon>
    </lineage>
</organism>
<reference evidence="5 6" key="2">
    <citation type="journal article" date="2012" name="Stand. Genomic Sci.">
        <title>Complete Genome Sequence of Clostridium clariflavum DSM 19732.</title>
        <authorList>
            <person name="Izquierdo J.A."/>
            <person name="Goodwin L."/>
            <person name="Davenport K.W."/>
            <person name="Teshima H."/>
            <person name="Bruce D."/>
            <person name="Detter C."/>
            <person name="Tapia R."/>
            <person name="Han S."/>
            <person name="Land M."/>
            <person name="Hauser L."/>
            <person name="Jeffries C.D."/>
            <person name="Han J."/>
            <person name="Pitluck S."/>
            <person name="Nolan M."/>
            <person name="Chen A."/>
            <person name="Huntemann M."/>
            <person name="Mavromatis K."/>
            <person name="Mikhailova N."/>
            <person name="Liolios K."/>
            <person name="Woyke T."/>
            <person name="Lynd L.R."/>
        </authorList>
    </citation>
    <scope>NUCLEOTIDE SEQUENCE [LARGE SCALE GENOMIC DNA]</scope>
    <source>
        <strain evidence="6">DSM 19732 / NBRC 101661 / EBR45</strain>
    </source>
</reference>
<feature type="compositionally biased region" description="Polar residues" evidence="4">
    <location>
        <begin position="223"/>
        <end position="232"/>
    </location>
</feature>
<comment type="similarity">
    <text evidence="1">Belongs to the manganese catalase family.</text>
</comment>
<feature type="region of interest" description="Disordered" evidence="4">
    <location>
        <begin position="207"/>
        <end position="232"/>
    </location>
</feature>
<reference evidence="6" key="1">
    <citation type="submission" date="2011-12" db="EMBL/GenBank/DDBJ databases">
        <title>Complete sequence of Clostridium clariflavum DSM 19732.</title>
        <authorList>
            <consortium name="US DOE Joint Genome Institute"/>
            <person name="Lucas S."/>
            <person name="Han J."/>
            <person name="Lapidus A."/>
            <person name="Cheng J.-F."/>
            <person name="Goodwin L."/>
            <person name="Pitluck S."/>
            <person name="Peters L."/>
            <person name="Teshima H."/>
            <person name="Detter J.C."/>
            <person name="Han C."/>
            <person name="Tapia R."/>
            <person name="Land M."/>
            <person name="Hauser L."/>
            <person name="Kyrpides N."/>
            <person name="Ivanova N."/>
            <person name="Pagani I."/>
            <person name="Kitzmiller T."/>
            <person name="Lynd L."/>
            <person name="Izquierdo J."/>
            <person name="Woyke T."/>
        </authorList>
    </citation>
    <scope>NUCLEOTIDE SEQUENCE [LARGE SCALE GENOMIC DNA]</scope>
    <source>
        <strain evidence="6">DSM 19732 / NBRC 101661 / EBR45</strain>
    </source>
</reference>
<proteinExistence type="inferred from homology"/>
<evidence type="ECO:0000313" key="6">
    <source>
        <dbReference type="Proteomes" id="UP000005435"/>
    </source>
</evidence>
<feature type="binding site" evidence="2">
    <location>
        <position position="169"/>
    </location>
    <ligand>
        <name>Mn(2+)</name>
        <dbReference type="ChEBI" id="CHEBI:29035"/>
        <label>1</label>
    </ligand>
</feature>
<keyword evidence="6" id="KW-1185">Reference proteome</keyword>
<feature type="binding site" evidence="2">
    <location>
        <position position="65"/>
    </location>
    <ligand>
        <name>Mn(2+)</name>
        <dbReference type="ChEBI" id="CHEBI:29035"/>
        <label>1</label>
    </ligand>
</feature>
<dbReference type="STRING" id="720554.Clocl_0755"/>